<evidence type="ECO:0000256" key="1">
    <source>
        <dbReference type="SAM" id="SignalP"/>
    </source>
</evidence>
<dbReference type="RefSeq" id="XP_046075536.1">
    <property type="nucleotide sequence ID" value="XM_046213753.1"/>
</dbReference>
<dbReference type="GO" id="GO:0005576">
    <property type="term" value="C:extracellular region"/>
    <property type="evidence" value="ECO:0007669"/>
    <property type="project" value="TreeGrafter"/>
</dbReference>
<gene>
    <name evidence="2" type="ORF">BGW36DRAFT_356296</name>
</gene>
<protein>
    <submittedName>
        <fullName evidence="2">Cell wall galactomannoprotein</fullName>
    </submittedName>
</protein>
<dbReference type="EMBL" id="JAJTJA010000003">
    <property type="protein sequence ID" value="KAH8702160.1"/>
    <property type="molecule type" value="Genomic_DNA"/>
</dbReference>
<dbReference type="PANTHER" id="PTHR38123">
    <property type="entry name" value="CELL WALL SERINE-THREONINE-RICH GALACTOMANNOPROTEIN MP1 (AFU_ORTHOLOGUE AFUA_4G03240)"/>
    <property type="match status" value="1"/>
</dbReference>
<keyword evidence="1" id="KW-0732">Signal</keyword>
<dbReference type="InterPro" id="IPR021054">
    <property type="entry name" value="Cell_wall_mannoprotein_1"/>
</dbReference>
<feature type="signal peptide" evidence="1">
    <location>
        <begin position="1"/>
        <end position="17"/>
    </location>
</feature>
<comment type="caution">
    <text evidence="2">The sequence shown here is derived from an EMBL/GenBank/DDBJ whole genome shotgun (WGS) entry which is preliminary data.</text>
</comment>
<dbReference type="GeneID" id="70244040"/>
<dbReference type="AlphaFoldDB" id="A0AAD4KXN4"/>
<sequence>MRSQGLTLFLLGTLVAASPLARRDASTVLADLKTIGTNVGTLITAIKNFDGTLVGTVPITTDESTVEPDIKKAITDTTASSAFSAADSSSVTPYLLSLIPEIEQTTGDLVS</sequence>
<dbReference type="PANTHER" id="PTHR38123:SF1">
    <property type="entry name" value="HYDROPHOBIC SURFACE BINDING PROTEIN"/>
    <property type="match status" value="1"/>
</dbReference>
<organism evidence="2 3">
    <name type="scientific">Talaromyces proteolyticus</name>
    <dbReference type="NCBI Taxonomy" id="1131652"/>
    <lineage>
        <taxon>Eukaryota</taxon>
        <taxon>Fungi</taxon>
        <taxon>Dikarya</taxon>
        <taxon>Ascomycota</taxon>
        <taxon>Pezizomycotina</taxon>
        <taxon>Eurotiomycetes</taxon>
        <taxon>Eurotiomycetidae</taxon>
        <taxon>Eurotiales</taxon>
        <taxon>Trichocomaceae</taxon>
        <taxon>Talaromyces</taxon>
        <taxon>Talaromyces sect. Bacilispori</taxon>
    </lineage>
</organism>
<keyword evidence="3" id="KW-1185">Reference proteome</keyword>
<evidence type="ECO:0000313" key="3">
    <source>
        <dbReference type="Proteomes" id="UP001201262"/>
    </source>
</evidence>
<proteinExistence type="predicted"/>
<feature type="chain" id="PRO_5042053505" evidence="1">
    <location>
        <begin position="18"/>
        <end position="111"/>
    </location>
</feature>
<dbReference type="Proteomes" id="UP001201262">
    <property type="component" value="Unassembled WGS sequence"/>
</dbReference>
<name>A0AAD4KXN4_9EURO</name>
<accession>A0AAD4KXN4</accession>
<evidence type="ECO:0000313" key="2">
    <source>
        <dbReference type="EMBL" id="KAH8702160.1"/>
    </source>
</evidence>
<dbReference type="Pfam" id="PF12296">
    <property type="entry name" value="HsbA"/>
    <property type="match status" value="1"/>
</dbReference>
<reference evidence="2" key="1">
    <citation type="submission" date="2021-12" db="EMBL/GenBank/DDBJ databases">
        <title>Convergent genome expansion in fungi linked to evolution of root-endophyte symbiosis.</title>
        <authorList>
            <consortium name="DOE Joint Genome Institute"/>
            <person name="Ke Y.-H."/>
            <person name="Bonito G."/>
            <person name="Liao H.-L."/>
            <person name="Looney B."/>
            <person name="Rojas-Flechas A."/>
            <person name="Nash J."/>
            <person name="Hameed K."/>
            <person name="Schadt C."/>
            <person name="Martin F."/>
            <person name="Crous P.W."/>
            <person name="Miettinen O."/>
            <person name="Magnuson J.K."/>
            <person name="Labbe J."/>
            <person name="Jacobson D."/>
            <person name="Doktycz M.J."/>
            <person name="Veneault-Fourrey C."/>
            <person name="Kuo A."/>
            <person name="Mondo S."/>
            <person name="Calhoun S."/>
            <person name="Riley R."/>
            <person name="Ohm R."/>
            <person name="LaButti K."/>
            <person name="Andreopoulos B."/>
            <person name="Pangilinan J."/>
            <person name="Nolan M."/>
            <person name="Tritt A."/>
            <person name="Clum A."/>
            <person name="Lipzen A."/>
            <person name="Daum C."/>
            <person name="Barry K."/>
            <person name="Grigoriev I.V."/>
            <person name="Vilgalys R."/>
        </authorList>
    </citation>
    <scope>NUCLEOTIDE SEQUENCE</scope>
    <source>
        <strain evidence="2">PMI_201</strain>
    </source>
</reference>